<name>A0ABD3QEI9_9STRA</name>
<protein>
    <recommendedName>
        <fullName evidence="3">DDE Tnp4 domain-containing protein</fullName>
    </recommendedName>
</protein>
<proteinExistence type="predicted"/>
<dbReference type="AlphaFoldDB" id="A0ABD3QEI9"/>
<sequence length="179" mass="20693">MLFQTYLTSIDCVHFEVDEFRTDQGSKWYSHKFNGSGLSYEAVVIWRKIVLSSYHDITIFRGGTRKEKKIWQNDSLFFQVPSGRRLIGDSGYVGEAKKVSTTLGDHSKEVKEYFARAKSRQETINARYKNLRMLGTSFRHKGEKRSGSKGKMDLHELVFDAITVFLQYDLENGNALFDL</sequence>
<accession>A0ABD3QEI9</accession>
<gene>
    <name evidence="1" type="ORF">HJC23_004622</name>
</gene>
<reference evidence="1 2" key="1">
    <citation type="journal article" date="2020" name="G3 (Bethesda)">
        <title>Improved Reference Genome for Cyclotella cryptica CCMP332, a Model for Cell Wall Morphogenesis, Salinity Adaptation, and Lipid Production in Diatoms (Bacillariophyta).</title>
        <authorList>
            <person name="Roberts W.R."/>
            <person name="Downey K.M."/>
            <person name="Ruck E.C."/>
            <person name="Traller J.C."/>
            <person name="Alverson A.J."/>
        </authorList>
    </citation>
    <scope>NUCLEOTIDE SEQUENCE [LARGE SCALE GENOMIC DNA]</scope>
    <source>
        <strain evidence="1 2">CCMP332</strain>
    </source>
</reference>
<dbReference type="Proteomes" id="UP001516023">
    <property type="component" value="Unassembled WGS sequence"/>
</dbReference>
<evidence type="ECO:0000313" key="2">
    <source>
        <dbReference type="Proteomes" id="UP001516023"/>
    </source>
</evidence>
<organism evidence="1 2">
    <name type="scientific">Cyclotella cryptica</name>
    <dbReference type="NCBI Taxonomy" id="29204"/>
    <lineage>
        <taxon>Eukaryota</taxon>
        <taxon>Sar</taxon>
        <taxon>Stramenopiles</taxon>
        <taxon>Ochrophyta</taxon>
        <taxon>Bacillariophyta</taxon>
        <taxon>Coscinodiscophyceae</taxon>
        <taxon>Thalassiosirophycidae</taxon>
        <taxon>Stephanodiscales</taxon>
        <taxon>Stephanodiscaceae</taxon>
        <taxon>Cyclotella</taxon>
    </lineage>
</organism>
<keyword evidence="2" id="KW-1185">Reference proteome</keyword>
<evidence type="ECO:0008006" key="3">
    <source>
        <dbReference type="Google" id="ProtNLM"/>
    </source>
</evidence>
<evidence type="ECO:0000313" key="1">
    <source>
        <dbReference type="EMBL" id="KAL3798834.1"/>
    </source>
</evidence>
<dbReference type="EMBL" id="JABMIG020000043">
    <property type="protein sequence ID" value="KAL3798834.1"/>
    <property type="molecule type" value="Genomic_DNA"/>
</dbReference>
<comment type="caution">
    <text evidence="1">The sequence shown here is derived from an EMBL/GenBank/DDBJ whole genome shotgun (WGS) entry which is preliminary data.</text>
</comment>